<name>A0A7K4N7T6_9ARCH</name>
<dbReference type="EMBL" id="JACATG010000013">
    <property type="protein sequence ID" value="NWK14353.1"/>
    <property type="molecule type" value="Genomic_DNA"/>
</dbReference>
<organism evidence="5 9">
    <name type="scientific">Marine Group I thaumarchaeote</name>
    <dbReference type="NCBI Taxonomy" id="2511932"/>
    <lineage>
        <taxon>Archaea</taxon>
        <taxon>Nitrososphaerota</taxon>
        <taxon>Marine Group I</taxon>
    </lineage>
</organism>
<dbReference type="EMBL" id="JACATE010000012">
    <property type="protein sequence ID" value="NWJ29063.1"/>
    <property type="molecule type" value="Genomic_DNA"/>
</dbReference>
<dbReference type="Proteomes" id="UP000549797">
    <property type="component" value="Unassembled WGS sequence"/>
</dbReference>
<gene>
    <name evidence="6" type="ORF">HX847_06000</name>
    <name evidence="4" type="ORF">HX848_06760</name>
    <name evidence="7" type="ORF">HX852_05310</name>
    <name evidence="8" type="ORF">HX853_06960</name>
    <name evidence="5" type="ORF">HX854_06885</name>
    <name evidence="3" type="ORF">HX860_06790</name>
</gene>
<evidence type="ECO:0000313" key="4">
    <source>
        <dbReference type="EMBL" id="NWJ29063.1"/>
    </source>
</evidence>
<dbReference type="PANTHER" id="PTHR36113:SF1">
    <property type="entry name" value="GLYOXALASE_BLEOMYCIN RESISTANCE PROTEIN_DIOXYGENASE"/>
    <property type="match status" value="1"/>
</dbReference>
<evidence type="ECO:0000256" key="1">
    <source>
        <dbReference type="ARBA" id="ARBA00022723"/>
    </source>
</evidence>
<accession>A0A7K4N7T6</accession>
<reference evidence="5" key="2">
    <citation type="submission" date="2020-06" db="EMBL/GenBank/DDBJ databases">
        <authorList>
            <person name="Wang Y."/>
        </authorList>
    </citation>
    <scope>NUCLEOTIDE SEQUENCE</scope>
    <source>
        <strain evidence="7">D1a</strain>
        <strain evidence="3">L14</strain>
        <strain evidence="8">L19a</strain>
        <strain evidence="6">T1C4</strain>
        <strain evidence="4">T1L11</strain>
        <strain evidence="5">T3L1</strain>
    </source>
</reference>
<evidence type="ECO:0000313" key="6">
    <source>
        <dbReference type="EMBL" id="NWK07942.1"/>
    </source>
</evidence>
<dbReference type="Proteomes" id="UP000587702">
    <property type="component" value="Unassembled WGS sequence"/>
</dbReference>
<sequence>MKMNSINHVNITVSDLEKSEKFYCEVFGMEEAYRIPQFRFLRCGKDLLTLQEGDQINIKGIHFGFDVNSNDEMNKWKDWLKEKNISIDNERGDESGAGIYFHDPDKYTIEIYFIKES</sequence>
<dbReference type="EMBL" id="JACATF010000026">
    <property type="protein sequence ID" value="NWK07942.1"/>
    <property type="molecule type" value="Genomic_DNA"/>
</dbReference>
<dbReference type="Proteomes" id="UP000535457">
    <property type="component" value="Unassembled WGS sequence"/>
</dbReference>
<dbReference type="InterPro" id="IPR004360">
    <property type="entry name" value="Glyas_Fos-R_dOase_dom"/>
</dbReference>
<dbReference type="GO" id="GO:0004462">
    <property type="term" value="F:lactoylglutathione lyase activity"/>
    <property type="evidence" value="ECO:0007669"/>
    <property type="project" value="InterPro"/>
</dbReference>
<dbReference type="Pfam" id="PF00903">
    <property type="entry name" value="Glyoxalase"/>
    <property type="match status" value="1"/>
</dbReference>
<dbReference type="Proteomes" id="UP000563820">
    <property type="component" value="Unassembled WGS sequence"/>
</dbReference>
<evidence type="ECO:0000313" key="5">
    <source>
        <dbReference type="EMBL" id="NWJ84432.1"/>
    </source>
</evidence>
<proteinExistence type="predicted"/>
<feature type="domain" description="VOC" evidence="2">
    <location>
        <begin position="5"/>
        <end position="114"/>
    </location>
</feature>
<dbReference type="InterPro" id="IPR037523">
    <property type="entry name" value="VOC_core"/>
</dbReference>
<dbReference type="Proteomes" id="UP000520052">
    <property type="component" value="Unassembled WGS sequence"/>
</dbReference>
<dbReference type="CDD" id="cd06587">
    <property type="entry name" value="VOC"/>
    <property type="match status" value="1"/>
</dbReference>
<evidence type="ECO:0000313" key="7">
    <source>
        <dbReference type="EMBL" id="NWK09183.1"/>
    </source>
</evidence>
<evidence type="ECO:0000313" key="13">
    <source>
        <dbReference type="Proteomes" id="UP000563820"/>
    </source>
</evidence>
<protein>
    <submittedName>
        <fullName evidence="5">VOC family protein</fullName>
    </submittedName>
</protein>
<dbReference type="PROSITE" id="PS00934">
    <property type="entry name" value="GLYOXALASE_I_1"/>
    <property type="match status" value="1"/>
</dbReference>
<evidence type="ECO:0000313" key="14">
    <source>
        <dbReference type="Proteomes" id="UP000587702"/>
    </source>
</evidence>
<keyword evidence="1" id="KW-0479">Metal-binding</keyword>
<dbReference type="PANTHER" id="PTHR36113">
    <property type="entry name" value="LYASE, PUTATIVE-RELATED-RELATED"/>
    <property type="match status" value="1"/>
</dbReference>
<dbReference type="EMBL" id="JACATI010000009">
    <property type="protein sequence ID" value="NWJ20752.1"/>
    <property type="molecule type" value="Genomic_DNA"/>
</dbReference>
<evidence type="ECO:0000313" key="12">
    <source>
        <dbReference type="Proteomes" id="UP000559282"/>
    </source>
</evidence>
<evidence type="ECO:0000313" key="10">
    <source>
        <dbReference type="Proteomes" id="UP000535457"/>
    </source>
</evidence>
<dbReference type="GO" id="GO:0046872">
    <property type="term" value="F:metal ion binding"/>
    <property type="evidence" value="ECO:0007669"/>
    <property type="project" value="UniProtKB-KW"/>
</dbReference>
<evidence type="ECO:0000313" key="11">
    <source>
        <dbReference type="Proteomes" id="UP000549797"/>
    </source>
</evidence>
<evidence type="ECO:0000259" key="2">
    <source>
        <dbReference type="PROSITE" id="PS51819"/>
    </source>
</evidence>
<evidence type="ECO:0000313" key="9">
    <source>
        <dbReference type="Proteomes" id="UP000520052"/>
    </source>
</evidence>
<dbReference type="PROSITE" id="PS51819">
    <property type="entry name" value="VOC"/>
    <property type="match status" value="1"/>
</dbReference>
<dbReference type="EMBL" id="JACATC010000008">
    <property type="protein sequence ID" value="NWJ84432.1"/>
    <property type="molecule type" value="Genomic_DNA"/>
</dbReference>
<reference evidence="9 10" key="1">
    <citation type="journal article" date="2019" name="Environ. Microbiol.">
        <title>Genomics insights into ecotype formation of ammonia-oxidizing archaea in the deep ocean.</title>
        <authorList>
            <person name="Wang Y."/>
            <person name="Huang J.M."/>
            <person name="Cui G.J."/>
            <person name="Nunoura T."/>
            <person name="Takaki Y."/>
            <person name="Li W.L."/>
            <person name="Li J."/>
            <person name="Gao Z.M."/>
            <person name="Takai K."/>
            <person name="Zhang A.Q."/>
            <person name="Stepanauskas R."/>
        </authorList>
    </citation>
    <scope>NUCLEOTIDE SEQUENCE [LARGE SCALE GENOMIC DNA]</scope>
    <source>
        <strain evidence="7 11">D1a</strain>
        <strain evidence="3 14">L14</strain>
        <strain evidence="8 10">L19a</strain>
        <strain evidence="6 12">T1C4</strain>
        <strain evidence="4 13">T1L11</strain>
        <strain evidence="5 9">T3L1</strain>
    </source>
</reference>
<dbReference type="AlphaFoldDB" id="A0A7K4N7T6"/>
<dbReference type="EMBL" id="JACATJ010000008">
    <property type="protein sequence ID" value="NWK09183.1"/>
    <property type="molecule type" value="Genomic_DNA"/>
</dbReference>
<dbReference type="InterPro" id="IPR018146">
    <property type="entry name" value="Glyoxalase_1_CS"/>
</dbReference>
<dbReference type="InterPro" id="IPR029068">
    <property type="entry name" value="Glyas_Bleomycin-R_OHBP_Dase"/>
</dbReference>
<evidence type="ECO:0000313" key="8">
    <source>
        <dbReference type="EMBL" id="NWK14353.1"/>
    </source>
</evidence>
<dbReference type="Gene3D" id="3.10.180.10">
    <property type="entry name" value="2,3-Dihydroxybiphenyl 1,2-Dioxygenase, domain 1"/>
    <property type="match status" value="1"/>
</dbReference>
<dbReference type="Proteomes" id="UP000559282">
    <property type="component" value="Unassembled WGS sequence"/>
</dbReference>
<dbReference type="SUPFAM" id="SSF54593">
    <property type="entry name" value="Glyoxalase/Bleomycin resistance protein/Dihydroxybiphenyl dioxygenase"/>
    <property type="match status" value="1"/>
</dbReference>
<dbReference type="InterPro" id="IPR051332">
    <property type="entry name" value="Fosfomycin_Res_Enzymes"/>
</dbReference>
<evidence type="ECO:0000313" key="3">
    <source>
        <dbReference type="EMBL" id="NWJ20752.1"/>
    </source>
</evidence>
<comment type="caution">
    <text evidence="5">The sequence shown here is derived from an EMBL/GenBank/DDBJ whole genome shotgun (WGS) entry which is preliminary data.</text>
</comment>